<dbReference type="SUPFAM" id="SSF88713">
    <property type="entry name" value="Glycoside hydrolase/deacetylase"/>
    <property type="match status" value="1"/>
</dbReference>
<evidence type="ECO:0000256" key="1">
    <source>
        <dbReference type="ARBA" id="ARBA00001941"/>
    </source>
</evidence>
<evidence type="ECO:0000256" key="4">
    <source>
        <dbReference type="ARBA" id="ARBA00023024"/>
    </source>
</evidence>
<dbReference type="PANTHER" id="PTHR10587:SF135">
    <property type="entry name" value="CHITIN DEACETYLASE 3"/>
    <property type="match status" value="1"/>
</dbReference>
<feature type="signal peptide" evidence="11">
    <location>
        <begin position="1"/>
        <end position="18"/>
    </location>
</feature>
<keyword evidence="5" id="KW-0119">Carbohydrate metabolism</keyword>
<dbReference type="GO" id="GO:0006032">
    <property type="term" value="P:chitin catabolic process"/>
    <property type="evidence" value="ECO:0007669"/>
    <property type="project" value="UniProtKB-KW"/>
</dbReference>
<proteinExistence type="predicted"/>
<dbReference type="InterPro" id="IPR011330">
    <property type="entry name" value="Glyco_hydro/deAcase_b/a-brl"/>
</dbReference>
<evidence type="ECO:0000256" key="3">
    <source>
        <dbReference type="ARBA" id="ARBA00022622"/>
    </source>
</evidence>
<comment type="caution">
    <text evidence="13">The sequence shown here is derived from an EMBL/GenBank/DDBJ whole genome shotgun (WGS) entry which is preliminary data.</text>
</comment>
<dbReference type="GO" id="GO:0098552">
    <property type="term" value="C:side of membrane"/>
    <property type="evidence" value="ECO:0007669"/>
    <property type="project" value="UniProtKB-KW"/>
</dbReference>
<dbReference type="EC" id="3.5.1.41" evidence="9"/>
<dbReference type="PROSITE" id="PS51677">
    <property type="entry name" value="NODB"/>
    <property type="match status" value="1"/>
</dbReference>
<comment type="cofactor">
    <cofactor evidence="1">
        <name>Co(2+)</name>
        <dbReference type="ChEBI" id="CHEBI:48828"/>
    </cofactor>
</comment>
<accession>A0A1Y2FBD5</accession>
<comment type="subcellular location">
    <subcellularLocation>
        <location evidence="2">Cell membrane</location>
        <topology evidence="2">Lipid-anchor</topology>
        <topology evidence="2">GPI-anchor</topology>
    </subcellularLocation>
</comment>
<evidence type="ECO:0000256" key="2">
    <source>
        <dbReference type="ARBA" id="ARBA00004609"/>
    </source>
</evidence>
<gene>
    <name evidence="13" type="ORF">BCR35DRAFT_352510</name>
</gene>
<dbReference type="AlphaFoldDB" id="A0A1Y2FBD5"/>
<feature type="chain" id="PRO_5011009594" description="chitin deacetylase" evidence="11">
    <location>
        <begin position="19"/>
        <end position="410"/>
    </location>
</feature>
<sequence length="410" mass="42704">MKLIKVAVLFSSVLSCTASPLFKRQSSSSYPDPGAVGPTPKDSSIAAYNTAKAAGKLVDVSPATALDGGAPSYPSDVDTSSAGICSWTMTGCFAPDDLYSAPDGRWGVSFDDGPVPSSPTLYTFLESMNQSATHFMIGGNIVNNPDIFKQAIASGGHIAIHTWSHPYMSTMTDLQVLGELGWTAQVIYDLSGFVPAFWRPPYGDVDNRVRAIAKEVFGLTTTIWNQDTDDWCLSESGGTSCTGEGPADDSALDAEMLAFAAMAKSPGLMVLEHELTSLSIGGFTRNYASLLSSGWDIMSIPDAWGFSWYLNARSNAGPVDASITVGGGSPSSINSSSPTKASQPLTTVTITPSPLTTVTLRTSAGLESAAVGQPLADAAATSGVEGRTARVCWGVLALLVATVAWLVQGA</sequence>
<evidence type="ECO:0000256" key="5">
    <source>
        <dbReference type="ARBA" id="ARBA00023277"/>
    </source>
</evidence>
<dbReference type="InterPro" id="IPR050248">
    <property type="entry name" value="Polysacc_deacetylase_ArnD"/>
</dbReference>
<dbReference type="GO" id="GO:0005886">
    <property type="term" value="C:plasma membrane"/>
    <property type="evidence" value="ECO:0007669"/>
    <property type="project" value="UniProtKB-SubCell"/>
</dbReference>
<evidence type="ECO:0000256" key="6">
    <source>
        <dbReference type="ARBA" id="ARBA00023285"/>
    </source>
</evidence>
<dbReference type="STRING" id="106004.A0A1Y2FBD5"/>
<evidence type="ECO:0000256" key="11">
    <source>
        <dbReference type="SAM" id="SignalP"/>
    </source>
</evidence>
<keyword evidence="6" id="KW-0170">Cobalt</keyword>
<dbReference type="EMBL" id="MCGR01000024">
    <property type="protein sequence ID" value="ORY80754.1"/>
    <property type="molecule type" value="Genomic_DNA"/>
</dbReference>
<keyword evidence="8" id="KW-0624">Polysaccharide degradation</keyword>
<dbReference type="Gene3D" id="3.20.20.370">
    <property type="entry name" value="Glycoside hydrolase/deacetylase"/>
    <property type="match status" value="1"/>
</dbReference>
<keyword evidence="14" id="KW-1185">Reference proteome</keyword>
<feature type="domain" description="NodB homology" evidence="12">
    <location>
        <begin position="104"/>
        <end position="298"/>
    </location>
</feature>
<reference evidence="13 14" key="1">
    <citation type="submission" date="2016-07" db="EMBL/GenBank/DDBJ databases">
        <title>Pervasive Adenine N6-methylation of Active Genes in Fungi.</title>
        <authorList>
            <consortium name="DOE Joint Genome Institute"/>
            <person name="Mondo S.J."/>
            <person name="Dannebaum R.O."/>
            <person name="Kuo R.C."/>
            <person name="Labutti K."/>
            <person name="Haridas S."/>
            <person name="Kuo A."/>
            <person name="Salamov A."/>
            <person name="Ahrendt S.R."/>
            <person name="Lipzen A."/>
            <person name="Sullivan W."/>
            <person name="Andreopoulos W.B."/>
            <person name="Clum A."/>
            <person name="Lindquist E."/>
            <person name="Daum C."/>
            <person name="Ramamoorthy G.K."/>
            <person name="Gryganskyi A."/>
            <person name="Culley D."/>
            <person name="Magnuson J.K."/>
            <person name="James T.Y."/>
            <person name="O'Malley M.A."/>
            <person name="Stajich J.E."/>
            <person name="Spatafora J.W."/>
            <person name="Visel A."/>
            <person name="Grigoriev I.V."/>
        </authorList>
    </citation>
    <scope>NUCLEOTIDE SEQUENCE [LARGE SCALE GENOMIC DNA]</scope>
    <source>
        <strain evidence="13 14">62-1032</strain>
    </source>
</reference>
<evidence type="ECO:0000256" key="8">
    <source>
        <dbReference type="ARBA" id="ARBA00023326"/>
    </source>
</evidence>
<evidence type="ECO:0000313" key="13">
    <source>
        <dbReference type="EMBL" id="ORY80754.1"/>
    </source>
</evidence>
<evidence type="ECO:0000256" key="9">
    <source>
        <dbReference type="ARBA" id="ARBA00024056"/>
    </source>
</evidence>
<protein>
    <recommendedName>
        <fullName evidence="9">chitin deacetylase</fullName>
        <ecNumber evidence="9">3.5.1.41</ecNumber>
    </recommendedName>
</protein>
<evidence type="ECO:0000259" key="12">
    <source>
        <dbReference type="PROSITE" id="PS51677"/>
    </source>
</evidence>
<dbReference type="GO" id="GO:0009272">
    <property type="term" value="P:fungal-type cell wall biogenesis"/>
    <property type="evidence" value="ECO:0007669"/>
    <property type="project" value="UniProtKB-ARBA"/>
</dbReference>
<keyword evidence="11" id="KW-0732">Signal</keyword>
<keyword evidence="4" id="KW-0146">Chitin degradation</keyword>
<dbReference type="GO" id="GO:0004099">
    <property type="term" value="F:chitin deacetylase activity"/>
    <property type="evidence" value="ECO:0007669"/>
    <property type="project" value="UniProtKB-EC"/>
</dbReference>
<comment type="catalytic activity">
    <reaction evidence="10">
        <text>[(1-&gt;4)-N-acetyl-beta-D-glucosaminyl](n) + n H2O = chitosan + n acetate</text>
        <dbReference type="Rhea" id="RHEA:10464"/>
        <dbReference type="Rhea" id="RHEA-COMP:9593"/>
        <dbReference type="Rhea" id="RHEA-COMP:9597"/>
        <dbReference type="ChEBI" id="CHEBI:15377"/>
        <dbReference type="ChEBI" id="CHEBI:17029"/>
        <dbReference type="ChEBI" id="CHEBI:30089"/>
        <dbReference type="ChEBI" id="CHEBI:57704"/>
        <dbReference type="EC" id="3.5.1.41"/>
    </reaction>
    <physiologicalReaction direction="left-to-right" evidence="10">
        <dbReference type="Rhea" id="RHEA:10465"/>
    </physiologicalReaction>
</comment>
<dbReference type="PANTHER" id="PTHR10587">
    <property type="entry name" value="GLYCOSYL TRANSFERASE-RELATED"/>
    <property type="match status" value="1"/>
</dbReference>
<keyword evidence="3" id="KW-0472">Membrane</keyword>
<dbReference type="PROSITE" id="PS51257">
    <property type="entry name" value="PROKAR_LIPOPROTEIN"/>
    <property type="match status" value="1"/>
</dbReference>
<evidence type="ECO:0000256" key="10">
    <source>
        <dbReference type="ARBA" id="ARBA00048494"/>
    </source>
</evidence>
<dbReference type="OrthoDB" id="407355at2759"/>
<evidence type="ECO:0000256" key="7">
    <source>
        <dbReference type="ARBA" id="ARBA00023288"/>
    </source>
</evidence>
<evidence type="ECO:0000313" key="14">
    <source>
        <dbReference type="Proteomes" id="UP000193467"/>
    </source>
</evidence>
<dbReference type="InParanoid" id="A0A1Y2FBD5"/>
<dbReference type="InterPro" id="IPR002509">
    <property type="entry name" value="NODB_dom"/>
</dbReference>
<keyword evidence="3" id="KW-0325">Glycoprotein</keyword>
<name>A0A1Y2FBD5_9BASI</name>
<keyword evidence="7" id="KW-0449">Lipoprotein</keyword>
<keyword evidence="3" id="KW-0336">GPI-anchor</keyword>
<dbReference type="Proteomes" id="UP000193467">
    <property type="component" value="Unassembled WGS sequence"/>
</dbReference>
<dbReference type="GO" id="GO:0000272">
    <property type="term" value="P:polysaccharide catabolic process"/>
    <property type="evidence" value="ECO:0007669"/>
    <property type="project" value="UniProtKB-KW"/>
</dbReference>
<dbReference type="Pfam" id="PF01522">
    <property type="entry name" value="Polysacc_deac_1"/>
    <property type="match status" value="1"/>
</dbReference>
<organism evidence="13 14">
    <name type="scientific">Leucosporidium creatinivorum</name>
    <dbReference type="NCBI Taxonomy" id="106004"/>
    <lineage>
        <taxon>Eukaryota</taxon>
        <taxon>Fungi</taxon>
        <taxon>Dikarya</taxon>
        <taxon>Basidiomycota</taxon>
        <taxon>Pucciniomycotina</taxon>
        <taxon>Microbotryomycetes</taxon>
        <taxon>Leucosporidiales</taxon>
        <taxon>Leucosporidium</taxon>
    </lineage>
</organism>